<accession>A0A1F4XQM6</accession>
<dbReference type="SUPFAM" id="SSF52540">
    <property type="entry name" value="P-loop containing nucleoside triphosphate hydrolases"/>
    <property type="match status" value="1"/>
</dbReference>
<dbReference type="InterPro" id="IPR027417">
    <property type="entry name" value="P-loop_NTPase"/>
</dbReference>
<evidence type="ECO:0000256" key="2">
    <source>
        <dbReference type="ARBA" id="ARBA00022840"/>
    </source>
</evidence>
<evidence type="ECO:0000313" key="5">
    <source>
        <dbReference type="Proteomes" id="UP000177564"/>
    </source>
</evidence>
<feature type="non-terminal residue" evidence="4">
    <location>
        <position position="167"/>
    </location>
</feature>
<feature type="domain" description="Zeta toxin" evidence="3">
    <location>
        <begin position="24"/>
        <end position="167"/>
    </location>
</feature>
<dbReference type="STRING" id="1797240.A3D68_01465"/>
<dbReference type="InterPro" id="IPR010488">
    <property type="entry name" value="Zeta_toxin_domain"/>
</dbReference>
<gene>
    <name evidence="4" type="ORF">A3D68_01465</name>
</gene>
<dbReference type="Gene3D" id="3.40.50.300">
    <property type="entry name" value="P-loop containing nucleotide triphosphate hydrolases"/>
    <property type="match status" value="1"/>
</dbReference>
<evidence type="ECO:0000256" key="1">
    <source>
        <dbReference type="ARBA" id="ARBA00022741"/>
    </source>
</evidence>
<dbReference type="Pfam" id="PF06414">
    <property type="entry name" value="Zeta_toxin"/>
    <property type="match status" value="1"/>
</dbReference>
<comment type="caution">
    <text evidence="4">The sequence shown here is derived from an EMBL/GenBank/DDBJ whole genome shotgun (WGS) entry which is preliminary data.</text>
</comment>
<evidence type="ECO:0000259" key="3">
    <source>
        <dbReference type="Pfam" id="PF06414"/>
    </source>
</evidence>
<dbReference type="GO" id="GO:0005524">
    <property type="term" value="F:ATP binding"/>
    <property type="evidence" value="ECO:0007669"/>
    <property type="project" value="UniProtKB-KW"/>
</dbReference>
<protein>
    <submittedName>
        <fullName evidence="4">Zeta toxin</fullName>
    </submittedName>
</protein>
<dbReference type="EMBL" id="MEWU01000008">
    <property type="protein sequence ID" value="OGC83856.1"/>
    <property type="molecule type" value="Genomic_DNA"/>
</dbReference>
<dbReference type="AlphaFoldDB" id="A0A1F4XQM6"/>
<name>A0A1F4XQM6_9BACT</name>
<evidence type="ECO:0000313" key="4">
    <source>
        <dbReference type="EMBL" id="OGC83856.1"/>
    </source>
</evidence>
<organism evidence="4 5">
    <name type="scientific">Candidatus Adlerbacteria bacterium RIFCSPHIGHO2_02_FULL_52_17</name>
    <dbReference type="NCBI Taxonomy" id="1797240"/>
    <lineage>
        <taxon>Bacteria</taxon>
        <taxon>Candidatus Adleribacteriota</taxon>
    </lineage>
</organism>
<dbReference type="GO" id="GO:0016301">
    <property type="term" value="F:kinase activity"/>
    <property type="evidence" value="ECO:0007669"/>
    <property type="project" value="InterPro"/>
</dbReference>
<sequence length="167" mass="18844">MADDEVRAAAIEFAKRNKMRIARELTDLKTFTLSEHPISVFMAGSPGAGKTEYSKSLISLLEEEGGRRVIRIDGDEVRSLIPGYTGKNSHLFQGAISLIVEKVHDLALHQNQNFVLDGTSSRYEKAVDNINRSLKKNRPAFVFYVYQRPELAWKFTQARETVDGRSV</sequence>
<reference evidence="4 5" key="1">
    <citation type="journal article" date="2016" name="Nat. Commun.">
        <title>Thousands of microbial genomes shed light on interconnected biogeochemical processes in an aquifer system.</title>
        <authorList>
            <person name="Anantharaman K."/>
            <person name="Brown C.T."/>
            <person name="Hug L.A."/>
            <person name="Sharon I."/>
            <person name="Castelle C.J."/>
            <person name="Probst A.J."/>
            <person name="Thomas B.C."/>
            <person name="Singh A."/>
            <person name="Wilkins M.J."/>
            <person name="Karaoz U."/>
            <person name="Brodie E.L."/>
            <person name="Williams K.H."/>
            <person name="Hubbard S.S."/>
            <person name="Banfield J.F."/>
        </authorList>
    </citation>
    <scope>NUCLEOTIDE SEQUENCE [LARGE SCALE GENOMIC DNA]</scope>
</reference>
<keyword evidence="2" id="KW-0067">ATP-binding</keyword>
<keyword evidence="1" id="KW-0547">Nucleotide-binding</keyword>
<proteinExistence type="predicted"/>
<dbReference type="Proteomes" id="UP000177564">
    <property type="component" value="Unassembled WGS sequence"/>
</dbReference>